<protein>
    <submittedName>
        <fullName evidence="1">Uncharacterized protein</fullName>
    </submittedName>
</protein>
<gene>
    <name evidence="1" type="ORF">MS3_03831</name>
</gene>
<proteinExistence type="predicted"/>
<sequence length="76" mass="9178">MLSERLIQSFVGEYKSNTSKKHEEFKTGRKVCKYSIHITNKYKLYYPQVIEKRFSPIVLCLSKEKKWLKKVIYESK</sequence>
<accession>A0A095AMY6</accession>
<evidence type="ECO:0000313" key="1">
    <source>
        <dbReference type="EMBL" id="KGB35576.1"/>
    </source>
</evidence>
<reference evidence="1" key="1">
    <citation type="journal article" date="2012" name="Nat. Genet.">
        <title>Whole-genome sequence of Schistosoma haematobium.</title>
        <authorList>
            <person name="Young N.D."/>
            <person name="Jex A.R."/>
            <person name="Li B."/>
            <person name="Liu S."/>
            <person name="Yang L."/>
            <person name="Xiong Z."/>
            <person name="Li Y."/>
            <person name="Cantacessi C."/>
            <person name="Hall R.S."/>
            <person name="Xu X."/>
            <person name="Chen F."/>
            <person name="Wu X."/>
            <person name="Zerlotini A."/>
            <person name="Oliveira G."/>
            <person name="Hofmann A."/>
            <person name="Zhang G."/>
            <person name="Fang X."/>
            <person name="Kang Y."/>
            <person name="Campbell B.E."/>
            <person name="Loukas A."/>
            <person name="Ranganathan S."/>
            <person name="Rollinson D."/>
            <person name="Rinaldi G."/>
            <person name="Brindley P.J."/>
            <person name="Yang H."/>
            <person name="Wang J."/>
            <person name="Wang J."/>
            <person name="Gasser R.B."/>
        </authorList>
    </citation>
    <scope>NUCLEOTIDE SEQUENCE [LARGE SCALE GENOMIC DNA]</scope>
</reference>
<name>A0A095AMY6_SCHHA</name>
<organism evidence="1">
    <name type="scientific">Schistosoma haematobium</name>
    <name type="common">Blood fluke</name>
    <dbReference type="NCBI Taxonomy" id="6185"/>
    <lineage>
        <taxon>Eukaryota</taxon>
        <taxon>Metazoa</taxon>
        <taxon>Spiralia</taxon>
        <taxon>Lophotrochozoa</taxon>
        <taxon>Platyhelminthes</taxon>
        <taxon>Trematoda</taxon>
        <taxon>Digenea</taxon>
        <taxon>Strigeidida</taxon>
        <taxon>Schistosomatoidea</taxon>
        <taxon>Schistosomatidae</taxon>
        <taxon>Schistosoma</taxon>
    </lineage>
</organism>
<dbReference type="AlphaFoldDB" id="A0A095AMY6"/>
<dbReference type="EMBL" id="KL250697">
    <property type="protein sequence ID" value="KGB35576.1"/>
    <property type="molecule type" value="Genomic_DNA"/>
</dbReference>